<sequence>MTTETLRPLSEILESRRSCRAFLPESLSDQELQDLLAPSLRAPSNCNTQPWYLHVASGDALERLRRRLPDDFANGRMTLDFPYDGKYSDVFKERQYASAQALYGAMGIEREDKEARQAAFMRNFTFFDAPHVGFFFLPEGFSEREACDLGMFAQSVMLLLEAAGLASCPQTALAFLSDSVREELAIPSDQRLMFGLSFGYADPDAPANRCVTDRADASQLISLHR</sequence>
<comment type="cofactor">
    <cofactor evidence="1">
        <name>FMN</name>
        <dbReference type="ChEBI" id="CHEBI:58210"/>
    </cofactor>
</comment>
<protein>
    <submittedName>
        <fullName evidence="7">Nitroreductase</fullName>
    </submittedName>
</protein>
<evidence type="ECO:0000256" key="3">
    <source>
        <dbReference type="ARBA" id="ARBA00022630"/>
    </source>
</evidence>
<dbReference type="Pfam" id="PF00881">
    <property type="entry name" value="Nitroreductase"/>
    <property type="match status" value="1"/>
</dbReference>
<dbReference type="InterPro" id="IPR029479">
    <property type="entry name" value="Nitroreductase"/>
</dbReference>
<dbReference type="PANTHER" id="PTHR43673">
    <property type="entry name" value="NAD(P)H NITROREDUCTASE YDGI-RELATED"/>
    <property type="match status" value="1"/>
</dbReference>
<proteinExistence type="inferred from homology"/>
<keyword evidence="3" id="KW-0285">Flavoprotein</keyword>
<accession>A0ABZ0I4H1</accession>
<keyword evidence="4" id="KW-0288">FMN</keyword>
<evidence type="ECO:0000256" key="4">
    <source>
        <dbReference type="ARBA" id="ARBA00022643"/>
    </source>
</evidence>
<dbReference type="SUPFAM" id="SSF55469">
    <property type="entry name" value="FMN-dependent nitroreductase-like"/>
    <property type="match status" value="1"/>
</dbReference>
<evidence type="ECO:0000256" key="5">
    <source>
        <dbReference type="ARBA" id="ARBA00023002"/>
    </source>
</evidence>
<keyword evidence="5" id="KW-0560">Oxidoreductase</keyword>
<name>A0ABZ0I4H1_9GAMM</name>
<comment type="similarity">
    <text evidence="2">Belongs to the nitroreductase family.</text>
</comment>
<dbReference type="Gene3D" id="3.40.109.10">
    <property type="entry name" value="NADH Oxidase"/>
    <property type="match status" value="1"/>
</dbReference>
<dbReference type="PANTHER" id="PTHR43673:SF2">
    <property type="entry name" value="NITROREDUCTASE"/>
    <property type="match status" value="1"/>
</dbReference>
<gene>
    <name evidence="7" type="ORF">R0135_04465</name>
</gene>
<evidence type="ECO:0000256" key="2">
    <source>
        <dbReference type="ARBA" id="ARBA00007118"/>
    </source>
</evidence>
<dbReference type="Proteomes" id="UP001626537">
    <property type="component" value="Chromosome"/>
</dbReference>
<evidence type="ECO:0000256" key="1">
    <source>
        <dbReference type="ARBA" id="ARBA00001917"/>
    </source>
</evidence>
<evidence type="ECO:0000313" key="8">
    <source>
        <dbReference type="Proteomes" id="UP001626537"/>
    </source>
</evidence>
<dbReference type="RefSeq" id="WP_407349055.1">
    <property type="nucleotide sequence ID" value="NZ_CP136864.1"/>
</dbReference>
<dbReference type="EMBL" id="CP136864">
    <property type="protein sequence ID" value="WOJ94419.1"/>
    <property type="molecule type" value="Genomic_DNA"/>
</dbReference>
<organism evidence="7 8">
    <name type="scientific">Congregibacter variabilis</name>
    <dbReference type="NCBI Taxonomy" id="3081200"/>
    <lineage>
        <taxon>Bacteria</taxon>
        <taxon>Pseudomonadati</taxon>
        <taxon>Pseudomonadota</taxon>
        <taxon>Gammaproteobacteria</taxon>
        <taxon>Cellvibrionales</taxon>
        <taxon>Halieaceae</taxon>
        <taxon>Congregibacter</taxon>
    </lineage>
</organism>
<feature type="domain" description="Nitroreductase" evidence="6">
    <location>
        <begin position="14"/>
        <end position="200"/>
    </location>
</feature>
<keyword evidence="8" id="KW-1185">Reference proteome</keyword>
<dbReference type="InterPro" id="IPR000415">
    <property type="entry name" value="Nitroreductase-like"/>
</dbReference>
<dbReference type="CDD" id="cd02136">
    <property type="entry name" value="PnbA_NfnB-like"/>
    <property type="match status" value="1"/>
</dbReference>
<reference evidence="7 8" key="1">
    <citation type="submission" date="2023-10" db="EMBL/GenBank/DDBJ databases">
        <title>Two novel species belonging to the OM43/NOR5 clade.</title>
        <authorList>
            <person name="Park M."/>
        </authorList>
    </citation>
    <scope>NUCLEOTIDE SEQUENCE [LARGE SCALE GENOMIC DNA]</scope>
    <source>
        <strain evidence="7 8">IMCC43200</strain>
    </source>
</reference>
<evidence type="ECO:0000313" key="7">
    <source>
        <dbReference type="EMBL" id="WOJ94419.1"/>
    </source>
</evidence>
<evidence type="ECO:0000259" key="6">
    <source>
        <dbReference type="Pfam" id="PF00881"/>
    </source>
</evidence>